<dbReference type="Gene3D" id="1.10.101.10">
    <property type="entry name" value="PGBD-like superfamily/PGBD"/>
    <property type="match status" value="1"/>
</dbReference>
<evidence type="ECO:0000256" key="1">
    <source>
        <dbReference type="SAM" id="MobiDB-lite"/>
    </source>
</evidence>
<dbReference type="InterPro" id="IPR011970">
    <property type="entry name" value="MltB_2"/>
</dbReference>
<feature type="domain" description="Peptidoglycan binding-like" evidence="2">
    <location>
        <begin position="422"/>
        <end position="475"/>
    </location>
</feature>
<dbReference type="SUPFAM" id="SSF53955">
    <property type="entry name" value="Lysozyme-like"/>
    <property type="match status" value="1"/>
</dbReference>
<dbReference type="Proteomes" id="UP000533469">
    <property type="component" value="Unassembled WGS sequence"/>
</dbReference>
<proteinExistence type="predicted"/>
<evidence type="ECO:0000313" key="4">
    <source>
        <dbReference type="EMBL" id="MBB3772201.1"/>
    </source>
</evidence>
<sequence>MTKGTAASGIPASATFVRGRQPADGFAGPKLAGPKLAGAVLLCLGLAGCASPDEVTGALASPSPMRAAAVANAPSPRPAAPARAAAPAAASTHPEMTPQALARAEANFDRCIASLEPMARAQGVSPAGFRRYTAGLKPDMGIMDKLQTQPEFTRTTGDYVTMLVSETRITRGREAMAQNAAVFEAVGRTYGVDPYVVAAIWGIETNYGSARGSYPVLQATGTLACVGRRQPYFRDEFVAALRILDKGDIPESHLRGSWAGAFGLTQFMPTAFQRDAVDFDGDGHRNVVDSVADAMGSTAAKLKRGGWVAGRSWGYEVDLPRGFNYLLADKKLKKPMREWWALGVRRPDGRPMPGGDEMAFLLLPAGAKGPAFLMTDNFKAILSYNPADAYALAIGHLADRIRGGGPFVQPWPEDARALSRLERTELQQRLASRGYDVGTHDGALGQKTRDAVREYQVSAGLVPDGLASDEVLASLRNGT</sequence>
<dbReference type="InterPro" id="IPR036366">
    <property type="entry name" value="PGBDSf"/>
</dbReference>
<dbReference type="NCBIfam" id="TIGR02283">
    <property type="entry name" value="MltB_2"/>
    <property type="match status" value="1"/>
</dbReference>
<accession>A0A839ZBS4</accession>
<feature type="region of interest" description="Disordered" evidence="1">
    <location>
        <begin position="69"/>
        <end position="97"/>
    </location>
</feature>
<dbReference type="InterPro" id="IPR043426">
    <property type="entry name" value="MltB-like"/>
</dbReference>
<dbReference type="SUPFAM" id="SSF47090">
    <property type="entry name" value="PGBD-like"/>
    <property type="match status" value="1"/>
</dbReference>
<reference evidence="4 5" key="1">
    <citation type="submission" date="2020-08" db="EMBL/GenBank/DDBJ databases">
        <title>Genomic Encyclopedia of Type Strains, Phase IV (KMG-IV): sequencing the most valuable type-strain genomes for metagenomic binning, comparative biology and taxonomic classification.</title>
        <authorList>
            <person name="Goeker M."/>
        </authorList>
    </citation>
    <scope>NUCLEOTIDE SEQUENCE [LARGE SCALE GENOMIC DNA]</scope>
    <source>
        <strain evidence="4 5">DSM 5895</strain>
    </source>
</reference>
<dbReference type="InterPro" id="IPR031304">
    <property type="entry name" value="SLT_2"/>
</dbReference>
<evidence type="ECO:0000259" key="2">
    <source>
        <dbReference type="Pfam" id="PF01471"/>
    </source>
</evidence>
<dbReference type="InterPro" id="IPR002477">
    <property type="entry name" value="Peptidoglycan-bd-like"/>
</dbReference>
<dbReference type="Pfam" id="PF01471">
    <property type="entry name" value="PG_binding_1"/>
    <property type="match status" value="1"/>
</dbReference>
<dbReference type="GO" id="GO:0008933">
    <property type="term" value="F:peptidoglycan lytic transglycosylase activity"/>
    <property type="evidence" value="ECO:0007669"/>
    <property type="project" value="TreeGrafter"/>
</dbReference>
<evidence type="ECO:0000313" key="5">
    <source>
        <dbReference type="Proteomes" id="UP000533469"/>
    </source>
</evidence>
<dbReference type="PANTHER" id="PTHR30163:SF8">
    <property type="entry name" value="LYTIC MUREIN TRANSGLYCOSYLASE"/>
    <property type="match status" value="1"/>
</dbReference>
<dbReference type="GO" id="GO:0009253">
    <property type="term" value="P:peptidoglycan catabolic process"/>
    <property type="evidence" value="ECO:0007669"/>
    <property type="project" value="TreeGrafter"/>
</dbReference>
<feature type="compositionally biased region" description="Low complexity" evidence="1">
    <location>
        <begin position="69"/>
        <end position="91"/>
    </location>
</feature>
<dbReference type="RefSeq" id="WP_183190378.1">
    <property type="nucleotide sequence ID" value="NZ_JACICD010000005.1"/>
</dbReference>
<dbReference type="Gene3D" id="1.10.8.350">
    <property type="entry name" value="Bacterial muramidase"/>
    <property type="match status" value="1"/>
</dbReference>
<dbReference type="Pfam" id="PF13406">
    <property type="entry name" value="SLT_2"/>
    <property type="match status" value="1"/>
</dbReference>
<feature type="domain" description="Transglycosylase SLT" evidence="3">
    <location>
        <begin position="108"/>
        <end position="399"/>
    </location>
</feature>
<name>A0A839ZBS4_9HYPH</name>
<dbReference type="InterPro" id="IPR023346">
    <property type="entry name" value="Lysozyme-like_dom_sf"/>
</dbReference>
<gene>
    <name evidence="4" type="ORF">FHS55_002813</name>
</gene>
<dbReference type="Gene3D" id="1.10.530.10">
    <property type="match status" value="1"/>
</dbReference>
<dbReference type="AlphaFoldDB" id="A0A839ZBS4"/>
<protein>
    <submittedName>
        <fullName evidence="4">Lytic murein transglycosylase</fullName>
    </submittedName>
</protein>
<dbReference type="InterPro" id="IPR036365">
    <property type="entry name" value="PGBD-like_sf"/>
</dbReference>
<dbReference type="PANTHER" id="PTHR30163">
    <property type="entry name" value="MEMBRANE-BOUND LYTIC MUREIN TRANSGLYCOSYLASE B"/>
    <property type="match status" value="1"/>
</dbReference>
<comment type="caution">
    <text evidence="4">The sequence shown here is derived from an EMBL/GenBank/DDBJ whole genome shotgun (WGS) entry which is preliminary data.</text>
</comment>
<keyword evidence="5" id="KW-1185">Reference proteome</keyword>
<organism evidence="4 5">
    <name type="scientific">Ancylobacter tetraedralis</name>
    <dbReference type="NCBI Taxonomy" id="217068"/>
    <lineage>
        <taxon>Bacteria</taxon>
        <taxon>Pseudomonadati</taxon>
        <taxon>Pseudomonadota</taxon>
        <taxon>Alphaproteobacteria</taxon>
        <taxon>Hyphomicrobiales</taxon>
        <taxon>Xanthobacteraceae</taxon>
        <taxon>Ancylobacter</taxon>
    </lineage>
</organism>
<evidence type="ECO:0000259" key="3">
    <source>
        <dbReference type="Pfam" id="PF13406"/>
    </source>
</evidence>
<dbReference type="EMBL" id="JACICD010000005">
    <property type="protein sequence ID" value="MBB3772201.1"/>
    <property type="molecule type" value="Genomic_DNA"/>
</dbReference>